<dbReference type="InterPro" id="IPR027417">
    <property type="entry name" value="P-loop_NTPase"/>
</dbReference>
<dbReference type="Gene3D" id="3.40.50.10190">
    <property type="entry name" value="BRCT domain"/>
    <property type="match status" value="1"/>
</dbReference>
<dbReference type="GO" id="GO:0006271">
    <property type="term" value="P:DNA strand elongation involved in DNA replication"/>
    <property type="evidence" value="ECO:0007669"/>
    <property type="project" value="UniProtKB-ARBA"/>
</dbReference>
<feature type="compositionally biased region" description="Basic residues" evidence="11">
    <location>
        <begin position="1112"/>
        <end position="1130"/>
    </location>
</feature>
<comment type="caution">
    <text evidence="13">The sequence shown here is derived from an EMBL/GenBank/DDBJ whole genome shotgun (WGS) entry which is preliminary data.</text>
</comment>
<accession>A0A9P4VTG6</accession>
<dbReference type="GO" id="GO:0005663">
    <property type="term" value="C:DNA replication factor C complex"/>
    <property type="evidence" value="ECO:0007669"/>
    <property type="project" value="InterPro"/>
</dbReference>
<dbReference type="SUPFAM" id="SSF52113">
    <property type="entry name" value="BRCT domain"/>
    <property type="match status" value="1"/>
</dbReference>
<protein>
    <recommendedName>
        <fullName evidence="3 10">Replication factor C subunit 1</fullName>
    </recommendedName>
</protein>
<feature type="region of interest" description="Disordered" evidence="11">
    <location>
        <begin position="499"/>
        <end position="561"/>
    </location>
</feature>
<keyword evidence="6 10" id="KW-0547">Nucleotide-binding</keyword>
<dbReference type="InterPro" id="IPR008921">
    <property type="entry name" value="DNA_pol3_clamp-load_cplx_C"/>
</dbReference>
<keyword evidence="9 10" id="KW-0539">Nucleus</keyword>
<evidence type="ECO:0000256" key="8">
    <source>
        <dbReference type="ARBA" id="ARBA00023125"/>
    </source>
</evidence>
<feature type="compositionally biased region" description="Acidic residues" evidence="11">
    <location>
        <begin position="208"/>
        <end position="220"/>
    </location>
</feature>
<dbReference type="InterPro" id="IPR013725">
    <property type="entry name" value="DNA_replication_fac_RFC1_C"/>
</dbReference>
<dbReference type="FunFam" id="1.10.8.60:FF:000021">
    <property type="entry name" value="Replication factor C subunit 1"/>
    <property type="match status" value="1"/>
</dbReference>
<evidence type="ECO:0000259" key="12">
    <source>
        <dbReference type="PROSITE" id="PS50172"/>
    </source>
</evidence>
<dbReference type="InterPro" id="IPR012178">
    <property type="entry name" value="RFC1"/>
</dbReference>
<dbReference type="PROSITE" id="PS50172">
    <property type="entry name" value="BRCT"/>
    <property type="match status" value="1"/>
</dbReference>
<dbReference type="InterPro" id="IPR036420">
    <property type="entry name" value="BRCT_dom_sf"/>
</dbReference>
<dbReference type="InterPro" id="IPR047854">
    <property type="entry name" value="RFC_lid"/>
</dbReference>
<feature type="compositionally biased region" description="Basic and acidic residues" evidence="11">
    <location>
        <begin position="291"/>
        <end position="300"/>
    </location>
</feature>
<evidence type="ECO:0000313" key="14">
    <source>
        <dbReference type="Proteomes" id="UP000799429"/>
    </source>
</evidence>
<dbReference type="InterPro" id="IPR003959">
    <property type="entry name" value="ATPase_AAA_core"/>
</dbReference>
<feature type="region of interest" description="Disordered" evidence="11">
    <location>
        <begin position="1"/>
        <end position="220"/>
    </location>
</feature>
<keyword evidence="7 10" id="KW-0067">ATP-binding</keyword>
<sequence>MPADIRSFFGGKPAQEKTPAKKVEASPPKKRGKKKIIESSEDEEEVVPKKTTPKKVPAKKPLKRETTPQGEVTTTSAFFSSKNKPKRSEPVKPAQKITNESTSKSTPKRNTKGNGKKAGETLASKSTPNGRQSTRKKPTTSYKESDLDEDDFGSDIDVGDDIFTTTNSKTDAKGNGQKVDENPASTSTSNGRSSTRKANTTSYKKIELDEDDFGSDIDAGDDVFTTSFKKGARKDDYVYDSDVEEPKRLPVRTTPRDKQTRITKDADDYLPKEDVDMQDTAPDDDFLVPDGDERILIDRLRKGRKRKSVDLDEDEEDVKPKKTRTPKDASPKKLAPKGTPTKKSTPKNTPTKKTGVKRSKKGDEPENSAIQDILDTIPTVEAPAPPGGSKSIYIPGREPPRREPTEGATFENPVGADNCLAGLTFVFTGQLKTLAREEGQRLVKEYGGKVTGAPSRKTSYVVLGDDAGPKKLEVIKQHGLKAIDENGLKALIERLPANGGDGKAAVKMAEKRQAEEDAIRKDAEEMDRRDRERERQAAKRAAAKQPDKKSSGASSTQKLSAPTVDNRLWTSKYAPTDIAHICGNKIQVERLQRWLRNFPESQRHNFKVGGLDGSGVYRAVMLSGPPGVGKTTSAHLVAKLEGYDVVENNASDTRSKKLVEEGLKGVLSTTSLLGYFAPDDAKIESSKKKLVLIMDEVDGMSAGDRGGVGAMAAICKKTQIPIIMICNDRKLPKMKPFDYNVFDLPFRRPTVEQIRARMMTIAYREKLKIPVNVMNALIEGTNSDIRQVVNMISTAKLDEHQIDFEKGKEMSKAWEKHIVLRPWDIAGKILGGGMFTGSSKATLNEKSELYFNDHEFSYLMLQENYLSTKPIRANGYSGREQKLKLLELSDKAASSISDGDLVDSMIHGSQQQWSLMPVHSIFSFVRPASFISGSMTGGPTPFTQWLGKNSSQGKFTRLVKEIQGHMRLRASGDRYEVRQQYIPLLWTQLVKKLELEGKEAVPEVIELMDSYFLTKDDFDAIMELGVGPMNQEGVKIDSQAKATFTRLYNQQTHPLPFMKASNVAAPKGKVAKEKPDLEEAIGESDEADVIDDVKEEEEEEEDVDISKDKYIKAPKKKKAAPQKSANGKKRARDDDDEDSEESVRPKKGRGGAANKGKGKAKK</sequence>
<dbReference type="Proteomes" id="UP000799429">
    <property type="component" value="Unassembled WGS sequence"/>
</dbReference>
<feature type="compositionally biased region" description="Polar residues" evidence="11">
    <location>
        <begin position="67"/>
        <end position="82"/>
    </location>
</feature>
<evidence type="ECO:0000256" key="1">
    <source>
        <dbReference type="ARBA" id="ARBA00004123"/>
    </source>
</evidence>
<feature type="compositionally biased region" description="Low complexity" evidence="11">
    <location>
        <begin position="336"/>
        <end position="353"/>
    </location>
</feature>
<dbReference type="Pfam" id="PF25361">
    <property type="entry name" value="AAA_lid_RFC1"/>
    <property type="match status" value="1"/>
</dbReference>
<dbReference type="PIRSF" id="PIRSF036578">
    <property type="entry name" value="RFC1"/>
    <property type="match status" value="1"/>
</dbReference>
<keyword evidence="8" id="KW-0238">DNA-binding</keyword>
<dbReference type="GO" id="GO:0003677">
    <property type="term" value="F:DNA binding"/>
    <property type="evidence" value="ECO:0007669"/>
    <property type="project" value="UniProtKB-KW"/>
</dbReference>
<feature type="compositionally biased region" description="Basic residues" evidence="11">
    <location>
        <begin position="51"/>
        <end position="62"/>
    </location>
</feature>
<evidence type="ECO:0000256" key="10">
    <source>
        <dbReference type="PIRNR" id="PIRNR036578"/>
    </source>
</evidence>
<keyword evidence="14" id="KW-1185">Reference proteome</keyword>
<reference evidence="13" key="1">
    <citation type="journal article" date="2020" name="Stud. Mycol.">
        <title>101 Dothideomycetes genomes: a test case for predicting lifestyles and emergence of pathogens.</title>
        <authorList>
            <person name="Haridas S."/>
            <person name="Albert R."/>
            <person name="Binder M."/>
            <person name="Bloem J."/>
            <person name="Labutti K."/>
            <person name="Salamov A."/>
            <person name="Andreopoulos B."/>
            <person name="Baker S."/>
            <person name="Barry K."/>
            <person name="Bills G."/>
            <person name="Bluhm B."/>
            <person name="Cannon C."/>
            <person name="Castanera R."/>
            <person name="Culley D."/>
            <person name="Daum C."/>
            <person name="Ezra D."/>
            <person name="Gonzalez J."/>
            <person name="Henrissat B."/>
            <person name="Kuo A."/>
            <person name="Liang C."/>
            <person name="Lipzen A."/>
            <person name="Lutzoni F."/>
            <person name="Magnuson J."/>
            <person name="Mondo S."/>
            <person name="Nolan M."/>
            <person name="Ohm R."/>
            <person name="Pangilinan J."/>
            <person name="Park H.-J."/>
            <person name="Ramirez L."/>
            <person name="Alfaro M."/>
            <person name="Sun H."/>
            <person name="Tritt A."/>
            <person name="Yoshinaga Y."/>
            <person name="Zwiers L.-H."/>
            <person name="Turgeon B."/>
            <person name="Goodwin S."/>
            <person name="Spatafora J."/>
            <person name="Crous P."/>
            <person name="Grigoriev I."/>
        </authorList>
    </citation>
    <scope>NUCLEOTIDE SEQUENCE</scope>
    <source>
        <strain evidence="13">CBS 101060</strain>
    </source>
</reference>
<feature type="domain" description="BRCT" evidence="12">
    <location>
        <begin position="415"/>
        <end position="494"/>
    </location>
</feature>
<dbReference type="SUPFAM" id="SSF52540">
    <property type="entry name" value="P-loop containing nucleoside triphosphate hydrolases"/>
    <property type="match status" value="1"/>
</dbReference>
<dbReference type="Pfam" id="PF00004">
    <property type="entry name" value="AAA"/>
    <property type="match status" value="1"/>
</dbReference>
<dbReference type="GO" id="GO:0005634">
    <property type="term" value="C:nucleus"/>
    <property type="evidence" value="ECO:0007669"/>
    <property type="project" value="UniProtKB-SubCell"/>
</dbReference>
<dbReference type="CDD" id="cd17752">
    <property type="entry name" value="BRCT_RFC1"/>
    <property type="match status" value="1"/>
</dbReference>
<feature type="region of interest" description="Disordered" evidence="11">
    <location>
        <begin position="235"/>
        <end position="413"/>
    </location>
</feature>
<dbReference type="CDD" id="cd18140">
    <property type="entry name" value="HLD_clamp_RFC"/>
    <property type="match status" value="1"/>
</dbReference>
<dbReference type="GO" id="GO:0016887">
    <property type="term" value="F:ATP hydrolysis activity"/>
    <property type="evidence" value="ECO:0007669"/>
    <property type="project" value="InterPro"/>
</dbReference>
<dbReference type="FunFam" id="3.40.50.300:FF:000395">
    <property type="entry name" value="Replication factor C subunit 1"/>
    <property type="match status" value="1"/>
</dbReference>
<feature type="compositionally biased region" description="Polar residues" evidence="11">
    <location>
        <begin position="551"/>
        <end position="560"/>
    </location>
</feature>
<dbReference type="GO" id="GO:0003689">
    <property type="term" value="F:DNA clamp loader activity"/>
    <property type="evidence" value="ECO:0007669"/>
    <property type="project" value="UniProtKB-UniRule"/>
</dbReference>
<proteinExistence type="inferred from homology"/>
<dbReference type="PANTHER" id="PTHR23389">
    <property type="entry name" value="CHROMOSOME TRANSMISSION FIDELITY FACTOR 18"/>
    <property type="match status" value="1"/>
</dbReference>
<dbReference type="Pfam" id="PF08519">
    <property type="entry name" value="RFC1"/>
    <property type="match status" value="1"/>
</dbReference>
<feature type="compositionally biased region" description="Basic and acidic residues" evidence="11">
    <location>
        <begin position="14"/>
        <end position="24"/>
    </location>
</feature>
<dbReference type="GO" id="GO:0005524">
    <property type="term" value="F:ATP binding"/>
    <property type="evidence" value="ECO:0007669"/>
    <property type="project" value="UniProtKB-UniRule"/>
</dbReference>
<feature type="compositionally biased region" description="Basic and acidic residues" evidence="11">
    <location>
        <begin position="244"/>
        <end position="275"/>
    </location>
</feature>
<feature type="compositionally biased region" description="Basic and acidic residues" evidence="11">
    <location>
        <begin position="508"/>
        <end position="537"/>
    </location>
</feature>
<dbReference type="PRINTS" id="PR00364">
    <property type="entry name" value="DISEASERSIST"/>
</dbReference>
<dbReference type="SMART" id="SM00382">
    <property type="entry name" value="AAA"/>
    <property type="match status" value="1"/>
</dbReference>
<feature type="compositionally biased region" description="Acidic residues" evidence="11">
    <location>
        <begin position="1078"/>
        <end position="1103"/>
    </location>
</feature>
<evidence type="ECO:0000256" key="7">
    <source>
        <dbReference type="ARBA" id="ARBA00022840"/>
    </source>
</evidence>
<dbReference type="InterPro" id="IPR001357">
    <property type="entry name" value="BRCT_dom"/>
</dbReference>
<dbReference type="PANTHER" id="PTHR23389:SF6">
    <property type="entry name" value="REPLICATION FACTOR C SUBUNIT 1"/>
    <property type="match status" value="1"/>
</dbReference>
<keyword evidence="4" id="KW-0597">Phosphoprotein</keyword>
<dbReference type="OrthoDB" id="446168at2759"/>
<evidence type="ECO:0000256" key="2">
    <source>
        <dbReference type="ARBA" id="ARBA00006116"/>
    </source>
</evidence>
<dbReference type="Gene3D" id="1.10.8.60">
    <property type="match status" value="1"/>
</dbReference>
<dbReference type="AlphaFoldDB" id="A0A9P4VTG6"/>
<gene>
    <name evidence="13" type="ORF">M501DRAFT_1002975</name>
</gene>
<dbReference type="InterPro" id="IPR003593">
    <property type="entry name" value="AAA+_ATPase"/>
</dbReference>
<dbReference type="SMART" id="SM00292">
    <property type="entry name" value="BRCT"/>
    <property type="match status" value="1"/>
</dbReference>
<feature type="region of interest" description="Disordered" evidence="11">
    <location>
        <begin position="1066"/>
        <end position="1162"/>
    </location>
</feature>
<dbReference type="Pfam" id="PF00533">
    <property type="entry name" value="BRCT"/>
    <property type="match status" value="1"/>
</dbReference>
<evidence type="ECO:0000256" key="3">
    <source>
        <dbReference type="ARBA" id="ARBA00020401"/>
    </source>
</evidence>
<keyword evidence="5 10" id="KW-0235">DNA replication</keyword>
<evidence type="ECO:0000313" key="13">
    <source>
        <dbReference type="EMBL" id="KAF2839549.1"/>
    </source>
</evidence>
<evidence type="ECO:0000256" key="9">
    <source>
        <dbReference type="ARBA" id="ARBA00023242"/>
    </source>
</evidence>
<comment type="subcellular location">
    <subcellularLocation>
        <location evidence="1 10">Nucleus</location>
    </subcellularLocation>
</comment>
<dbReference type="FunFam" id="3.40.50.10190:FF:000001">
    <property type="entry name" value="Replication factor C subunit 1"/>
    <property type="match status" value="1"/>
</dbReference>
<dbReference type="FunFam" id="1.20.272.10:FF:000005">
    <property type="entry name" value="Replication factor C subunit 1"/>
    <property type="match status" value="1"/>
</dbReference>
<comment type="similarity">
    <text evidence="2 10">Belongs to the activator 1 large subunit family.</text>
</comment>
<evidence type="ECO:0000256" key="11">
    <source>
        <dbReference type="SAM" id="MobiDB-lite"/>
    </source>
</evidence>
<dbReference type="Gene3D" id="1.20.272.10">
    <property type="match status" value="1"/>
</dbReference>
<evidence type="ECO:0000256" key="5">
    <source>
        <dbReference type="ARBA" id="ARBA00022705"/>
    </source>
</evidence>
<feature type="compositionally biased region" description="Acidic residues" evidence="11">
    <location>
        <begin position="146"/>
        <end position="160"/>
    </location>
</feature>
<feature type="compositionally biased region" description="Polar residues" evidence="11">
    <location>
        <begin position="96"/>
        <end position="105"/>
    </location>
</feature>
<evidence type="ECO:0000256" key="4">
    <source>
        <dbReference type="ARBA" id="ARBA00022553"/>
    </source>
</evidence>
<name>A0A9P4VTG6_9PEZI</name>
<dbReference type="EMBL" id="MU006094">
    <property type="protein sequence ID" value="KAF2839549.1"/>
    <property type="molecule type" value="Genomic_DNA"/>
</dbReference>
<dbReference type="SUPFAM" id="SSF48019">
    <property type="entry name" value="post-AAA+ oligomerization domain-like"/>
    <property type="match status" value="1"/>
</dbReference>
<feature type="compositionally biased region" description="Polar residues" evidence="11">
    <location>
        <begin position="123"/>
        <end position="132"/>
    </location>
</feature>
<organism evidence="13 14">
    <name type="scientific">Patellaria atrata CBS 101060</name>
    <dbReference type="NCBI Taxonomy" id="1346257"/>
    <lineage>
        <taxon>Eukaryota</taxon>
        <taxon>Fungi</taxon>
        <taxon>Dikarya</taxon>
        <taxon>Ascomycota</taxon>
        <taxon>Pezizomycotina</taxon>
        <taxon>Dothideomycetes</taxon>
        <taxon>Dothideomycetes incertae sedis</taxon>
        <taxon>Patellariales</taxon>
        <taxon>Patellariaceae</taxon>
        <taxon>Patellaria</taxon>
    </lineage>
</organism>
<feature type="compositionally biased region" description="Basic residues" evidence="11">
    <location>
        <begin position="106"/>
        <end position="115"/>
    </location>
</feature>
<dbReference type="CDD" id="cd00009">
    <property type="entry name" value="AAA"/>
    <property type="match status" value="1"/>
</dbReference>
<dbReference type="Gene3D" id="3.40.50.300">
    <property type="entry name" value="P-loop containing nucleotide triphosphate hydrolases"/>
    <property type="match status" value="1"/>
</dbReference>
<dbReference type="GO" id="GO:0006281">
    <property type="term" value="P:DNA repair"/>
    <property type="evidence" value="ECO:0007669"/>
    <property type="project" value="InterPro"/>
</dbReference>
<evidence type="ECO:0000256" key="6">
    <source>
        <dbReference type="ARBA" id="ARBA00022741"/>
    </source>
</evidence>